<feature type="compositionally biased region" description="Low complexity" evidence="1">
    <location>
        <begin position="365"/>
        <end position="385"/>
    </location>
</feature>
<evidence type="ECO:0000256" key="1">
    <source>
        <dbReference type="SAM" id="MobiDB-lite"/>
    </source>
</evidence>
<evidence type="ECO:0000313" key="2">
    <source>
        <dbReference type="EMBL" id="KAG8463514.1"/>
    </source>
</evidence>
<comment type="caution">
    <text evidence="2">The sequence shown here is derived from an EMBL/GenBank/DDBJ whole genome shotgun (WGS) entry which is preliminary data.</text>
</comment>
<dbReference type="AlphaFoldDB" id="A0A8J5XFA4"/>
<gene>
    <name evidence="2" type="ORF">KFE25_005025</name>
</gene>
<sequence>MRADGEGAPRHRAGDNAGRRLHGTVDVFYTSAPLASPAPRPASVAADAERRRWLTGEAESSAAPLAGLDEYDTSSIYMGGPPGQRDPARMTFGRDAMRWWREGLREVRRPVAVPGIVRFAGASTDVAATVFGQVRTAEEEASERLTSKHAFDKAAGRAVTRAPVLFSLEPVEQSEPLAISKPPTDFPAAFHSAHERAAIGLSSSVRWDPNALSEGTPFRPVARRADGRPGARALTDWPAFSGAAGLDSAKSAVERAAAARASGRASRALPPPPGSAQQSARAFRPISAPPPHEPADGGAARGGEWPAHAERRARLAPPLECAAGDVAPTDGRWLRHALLHAAKEAADAEATYHPARRGRLPPSSPSANATAAATSPTLPSRAASPSRRHEVLLRLVRATSAASSPLGAARAREATPTPPPPLPPPRSAHAAARDRRGGGGGGGGARGGYDVRPATAGGASCGAPRGLGASRALWASPRALAAAPASPSPGASTPATSGARLSPTAHLTPHAARPTPAPTHAALEPNAWTHLLARPLASPPGPMSVAARAAAERVAERRAAAVRSPPVVARSRATPPVGAGEPGDGDGLVAEGNDPLLPAAEPLVAFEARLNEARARLCGGVDFADGGAGRAGGKLGGLLASTFER</sequence>
<organism evidence="2 3">
    <name type="scientific">Diacronema lutheri</name>
    <name type="common">Unicellular marine alga</name>
    <name type="synonym">Monochrysis lutheri</name>
    <dbReference type="NCBI Taxonomy" id="2081491"/>
    <lineage>
        <taxon>Eukaryota</taxon>
        <taxon>Haptista</taxon>
        <taxon>Haptophyta</taxon>
        <taxon>Pavlovophyceae</taxon>
        <taxon>Pavlovales</taxon>
        <taxon>Pavlovaceae</taxon>
        <taxon>Diacronema</taxon>
    </lineage>
</organism>
<protein>
    <submittedName>
        <fullName evidence="2">Uncharacterized protein</fullName>
    </submittedName>
</protein>
<dbReference type="Proteomes" id="UP000751190">
    <property type="component" value="Unassembled WGS sequence"/>
</dbReference>
<feature type="compositionally biased region" description="Gly residues" evidence="1">
    <location>
        <begin position="438"/>
        <end position="447"/>
    </location>
</feature>
<feature type="region of interest" description="Disordered" evidence="1">
    <location>
        <begin position="257"/>
        <end position="310"/>
    </location>
</feature>
<feature type="region of interest" description="Disordered" evidence="1">
    <location>
        <begin position="209"/>
        <end position="230"/>
    </location>
</feature>
<accession>A0A8J5XFA4</accession>
<feature type="compositionally biased region" description="Low complexity" evidence="1">
    <location>
        <begin position="257"/>
        <end position="268"/>
    </location>
</feature>
<feature type="region of interest" description="Disordered" evidence="1">
    <location>
        <begin position="565"/>
        <end position="588"/>
    </location>
</feature>
<reference evidence="2" key="1">
    <citation type="submission" date="2021-05" db="EMBL/GenBank/DDBJ databases">
        <title>The genome of the haptophyte Pavlova lutheri (Diacronema luteri, Pavlovales) - a model for lipid biosynthesis in eukaryotic algae.</title>
        <authorList>
            <person name="Hulatt C.J."/>
            <person name="Posewitz M.C."/>
        </authorList>
    </citation>
    <scope>NUCLEOTIDE SEQUENCE</scope>
    <source>
        <strain evidence="2">NIVA-4/92</strain>
    </source>
</reference>
<proteinExistence type="predicted"/>
<feature type="region of interest" description="Disordered" evidence="1">
    <location>
        <begin position="402"/>
        <end position="451"/>
    </location>
</feature>
<keyword evidence="3" id="KW-1185">Reference proteome</keyword>
<evidence type="ECO:0000313" key="3">
    <source>
        <dbReference type="Proteomes" id="UP000751190"/>
    </source>
</evidence>
<feature type="region of interest" description="Disordered" evidence="1">
    <location>
        <begin position="481"/>
        <end position="521"/>
    </location>
</feature>
<feature type="region of interest" description="Disordered" evidence="1">
    <location>
        <begin position="1"/>
        <end position="20"/>
    </location>
</feature>
<feature type="region of interest" description="Disordered" evidence="1">
    <location>
        <begin position="349"/>
        <end position="387"/>
    </location>
</feature>
<name>A0A8J5XFA4_DIALT</name>
<feature type="compositionally biased region" description="Basic and acidic residues" evidence="1">
    <location>
        <begin position="1"/>
        <end position="18"/>
    </location>
</feature>
<feature type="compositionally biased region" description="Pro residues" evidence="1">
    <location>
        <begin position="416"/>
        <end position="426"/>
    </location>
</feature>
<dbReference type="EMBL" id="JAGTXO010000016">
    <property type="protein sequence ID" value="KAG8463514.1"/>
    <property type="molecule type" value="Genomic_DNA"/>
</dbReference>